<dbReference type="OMA" id="QETEEWP"/>
<dbReference type="EMBL" id="CM035415">
    <property type="protein sequence ID" value="KAH7427982.1"/>
    <property type="molecule type" value="Genomic_DNA"/>
</dbReference>
<protein>
    <recommendedName>
        <fullName evidence="4">Methyltransferase FkbM domain-containing protein</fullName>
    </recommendedName>
</protein>
<evidence type="ECO:0000313" key="3">
    <source>
        <dbReference type="Proteomes" id="UP000825935"/>
    </source>
</evidence>
<accession>A0A8T2TYI7</accession>
<keyword evidence="3" id="KW-1185">Reference proteome</keyword>
<comment type="caution">
    <text evidence="2">The sequence shown here is derived from an EMBL/GenBank/DDBJ whole genome shotgun (WGS) entry which is preliminary data.</text>
</comment>
<evidence type="ECO:0000313" key="2">
    <source>
        <dbReference type="EMBL" id="KAH7427982.1"/>
    </source>
</evidence>
<dbReference type="OrthoDB" id="10006218at2759"/>
<dbReference type="PANTHER" id="PTHR32026">
    <property type="entry name" value="METHYLTRANSFERASE-LIKE PROTEIN 24"/>
    <property type="match status" value="1"/>
</dbReference>
<evidence type="ECO:0000256" key="1">
    <source>
        <dbReference type="SAM" id="Phobius"/>
    </source>
</evidence>
<name>A0A8T2TYI7_CERRI</name>
<proteinExistence type="predicted"/>
<organism evidence="2 3">
    <name type="scientific">Ceratopteris richardii</name>
    <name type="common">Triangle waterfern</name>
    <dbReference type="NCBI Taxonomy" id="49495"/>
    <lineage>
        <taxon>Eukaryota</taxon>
        <taxon>Viridiplantae</taxon>
        <taxon>Streptophyta</taxon>
        <taxon>Embryophyta</taxon>
        <taxon>Tracheophyta</taxon>
        <taxon>Polypodiopsida</taxon>
        <taxon>Polypodiidae</taxon>
        <taxon>Polypodiales</taxon>
        <taxon>Pteridineae</taxon>
        <taxon>Pteridaceae</taxon>
        <taxon>Parkerioideae</taxon>
        <taxon>Ceratopteris</taxon>
    </lineage>
</organism>
<dbReference type="PANTHER" id="PTHR32026:SF27">
    <property type="entry name" value="METHYLTRANSFERASE FKBM DOMAIN-CONTAINING PROTEIN-RELATED"/>
    <property type="match status" value="1"/>
</dbReference>
<dbReference type="Proteomes" id="UP000825935">
    <property type="component" value="Chromosome 10"/>
</dbReference>
<feature type="transmembrane region" description="Helical" evidence="1">
    <location>
        <begin position="21"/>
        <end position="40"/>
    </location>
</feature>
<evidence type="ECO:0008006" key="4">
    <source>
        <dbReference type="Google" id="ProtNLM"/>
    </source>
</evidence>
<reference evidence="2" key="1">
    <citation type="submission" date="2021-08" db="EMBL/GenBank/DDBJ databases">
        <title>WGS assembly of Ceratopteris richardii.</title>
        <authorList>
            <person name="Marchant D.B."/>
            <person name="Chen G."/>
            <person name="Jenkins J."/>
            <person name="Shu S."/>
            <person name="Leebens-Mack J."/>
            <person name="Grimwood J."/>
            <person name="Schmutz J."/>
            <person name="Soltis P."/>
            <person name="Soltis D."/>
            <person name="Chen Z.-H."/>
        </authorList>
    </citation>
    <scope>NUCLEOTIDE SEQUENCE</scope>
    <source>
        <strain evidence="2">Whitten #5841</strain>
        <tissue evidence="2">Leaf</tissue>
    </source>
</reference>
<keyword evidence="1" id="KW-0472">Membrane</keyword>
<dbReference type="AlphaFoldDB" id="A0A8T2TYI7"/>
<keyword evidence="1" id="KW-1133">Transmembrane helix</keyword>
<dbReference type="InterPro" id="IPR026913">
    <property type="entry name" value="METTL24"/>
</dbReference>
<keyword evidence="1" id="KW-0812">Transmembrane</keyword>
<gene>
    <name evidence="2" type="ORF">KP509_10G070000</name>
</gene>
<sequence length="371" mass="43284">MSSMGVIGELCSANKKLHVRLLYCVMAAQFIYIAVDHFVYHNRIEDPLLGCACEYCPGPVAWATARARLETAIAESYAEERKPCKLREDYYDESEDEENEAGSGEQLVQVMKRKSTEQQDAWRQMKWVGQPAACPVRGKVIEKLDIQKNFRRGYALRFVDDVEDKTHLLPWLLGSQIDLNRRHRRVYIDLGANRFRTSVEWFLRMYPCDFTEVHAFEVNRRSWRPPRSAFDEVSNSMPGSNDSLLVRKKAGIAEWMLQRVHVYYKRASHMDDEAGGLVNITRFVKEELGLRREDAVVVKMDIEGNEWSLLKAWMEDPDMPLIVDELFVEVHYAHPSMRAFGWDEFSPITRQDARRLLGDLRWKGFYVHAWP</sequence>